<dbReference type="Proteomes" id="UP000242763">
    <property type="component" value="Unassembled WGS sequence"/>
</dbReference>
<reference evidence="3" key="1">
    <citation type="submission" date="2016-10" db="EMBL/GenBank/DDBJ databases">
        <authorList>
            <person name="Varghese N."/>
            <person name="Submissions S."/>
        </authorList>
    </citation>
    <scope>NUCLEOTIDE SEQUENCE [LARGE SCALE GENOMIC DNA]</scope>
    <source>
        <strain evidence="3">DSM 21857</strain>
    </source>
</reference>
<organism evidence="2 3">
    <name type="scientific">Aquamicrobium aerolatum DSM 21857</name>
    <dbReference type="NCBI Taxonomy" id="1121003"/>
    <lineage>
        <taxon>Bacteria</taxon>
        <taxon>Pseudomonadati</taxon>
        <taxon>Pseudomonadota</taxon>
        <taxon>Alphaproteobacteria</taxon>
        <taxon>Hyphomicrobiales</taxon>
        <taxon>Phyllobacteriaceae</taxon>
        <taxon>Aerobium</taxon>
    </lineage>
</organism>
<dbReference type="EMBL" id="FORF01000004">
    <property type="protein sequence ID" value="SFI64915.1"/>
    <property type="molecule type" value="Genomic_DNA"/>
</dbReference>
<dbReference type="STRING" id="1121003.SAMN03080618_01044"/>
<protein>
    <submittedName>
        <fullName evidence="2">Uncharacterized protein</fullName>
    </submittedName>
</protein>
<dbReference type="OrthoDB" id="8030915at2"/>
<evidence type="ECO:0000313" key="3">
    <source>
        <dbReference type="Proteomes" id="UP000242763"/>
    </source>
</evidence>
<dbReference type="AlphaFoldDB" id="A0A1I3JY85"/>
<evidence type="ECO:0000313" key="2">
    <source>
        <dbReference type="EMBL" id="SFI64915.1"/>
    </source>
</evidence>
<name>A0A1I3JY85_9HYPH</name>
<feature type="region of interest" description="Disordered" evidence="1">
    <location>
        <begin position="43"/>
        <end position="66"/>
    </location>
</feature>
<sequence>MSDYPAARLHLERAFDYLYGQDEISKNAREALDLLIEAVATAEHKQRDDRKVLRHPRFRGSQDLRS</sequence>
<keyword evidence="3" id="KW-1185">Reference proteome</keyword>
<evidence type="ECO:0000256" key="1">
    <source>
        <dbReference type="SAM" id="MobiDB-lite"/>
    </source>
</evidence>
<accession>A0A1I3JY85</accession>
<gene>
    <name evidence="2" type="ORF">SAMN03080618_01044</name>
</gene>
<proteinExistence type="predicted"/>
<dbReference type="RefSeq" id="WP_091519426.1">
    <property type="nucleotide sequence ID" value="NZ_FORF01000004.1"/>
</dbReference>